<evidence type="ECO:0000256" key="5">
    <source>
        <dbReference type="ARBA" id="ARBA00023242"/>
    </source>
</evidence>
<dbReference type="PROSITE" id="PS50157">
    <property type="entry name" value="ZINC_FINGER_C2H2_2"/>
    <property type="match status" value="4"/>
</dbReference>
<feature type="domain" description="C2H2-type" evidence="8">
    <location>
        <begin position="269"/>
        <end position="300"/>
    </location>
</feature>
<dbReference type="EMBL" id="KV417601">
    <property type="protein sequence ID" value="KZP15779.1"/>
    <property type="molecule type" value="Genomic_DNA"/>
</dbReference>
<dbReference type="PANTHER" id="PTHR24393:SF34">
    <property type="entry name" value="PR_SET DOMAIN 13"/>
    <property type="match status" value="1"/>
</dbReference>
<gene>
    <name evidence="9" type="ORF">FIBSPDRAFT_795210</name>
</gene>
<dbReference type="SUPFAM" id="SSF57667">
    <property type="entry name" value="beta-beta-alpha zinc fingers"/>
    <property type="match status" value="2"/>
</dbReference>
<feature type="domain" description="C2H2-type" evidence="8">
    <location>
        <begin position="15"/>
        <end position="42"/>
    </location>
</feature>
<reference evidence="9 10" key="1">
    <citation type="journal article" date="2016" name="Mol. Biol. Evol.">
        <title>Comparative Genomics of Early-Diverging Mushroom-Forming Fungi Provides Insights into the Origins of Lignocellulose Decay Capabilities.</title>
        <authorList>
            <person name="Nagy L.G."/>
            <person name="Riley R."/>
            <person name="Tritt A."/>
            <person name="Adam C."/>
            <person name="Daum C."/>
            <person name="Floudas D."/>
            <person name="Sun H."/>
            <person name="Yadav J.S."/>
            <person name="Pangilinan J."/>
            <person name="Larsson K.H."/>
            <person name="Matsuura K."/>
            <person name="Barry K."/>
            <person name="Labutti K."/>
            <person name="Kuo R."/>
            <person name="Ohm R.A."/>
            <person name="Bhattacharya S.S."/>
            <person name="Shirouzu T."/>
            <person name="Yoshinaga Y."/>
            <person name="Martin F.M."/>
            <person name="Grigoriev I.V."/>
            <person name="Hibbett D.S."/>
        </authorList>
    </citation>
    <scope>NUCLEOTIDE SEQUENCE [LARGE SCALE GENOMIC DNA]</scope>
    <source>
        <strain evidence="9 10">CBS 109695</strain>
    </source>
</reference>
<dbReference type="STRING" id="436010.A0A166EHN8"/>
<evidence type="ECO:0000256" key="4">
    <source>
        <dbReference type="ARBA" id="ARBA00022833"/>
    </source>
</evidence>
<evidence type="ECO:0000256" key="7">
    <source>
        <dbReference type="SAM" id="MobiDB-lite"/>
    </source>
</evidence>
<organism evidence="9 10">
    <name type="scientific">Athelia psychrophila</name>
    <dbReference type="NCBI Taxonomy" id="1759441"/>
    <lineage>
        <taxon>Eukaryota</taxon>
        <taxon>Fungi</taxon>
        <taxon>Dikarya</taxon>
        <taxon>Basidiomycota</taxon>
        <taxon>Agaricomycotina</taxon>
        <taxon>Agaricomycetes</taxon>
        <taxon>Agaricomycetidae</taxon>
        <taxon>Atheliales</taxon>
        <taxon>Atheliaceae</taxon>
        <taxon>Athelia</taxon>
    </lineage>
</organism>
<keyword evidence="3 6" id="KW-0863">Zinc-finger</keyword>
<dbReference type="PANTHER" id="PTHR24393">
    <property type="entry name" value="ZINC FINGER PROTEIN"/>
    <property type="match status" value="1"/>
</dbReference>
<feature type="domain" description="C2H2-type" evidence="8">
    <location>
        <begin position="43"/>
        <end position="79"/>
    </location>
</feature>
<name>A0A166EHN8_9AGAM</name>
<sequence>MLAAAEKRRKNPANYQCPQCHASFTAENSRARHIASHLGEKPFTCSKLGCGQLFSNDDDRKRHEMKSKKHAAMHTPESTSPRPGIEHGLSIPGISTEPHTGSHVQEMQWNPGPYQEASPFMQGYPSGSAHQEIPRINIQPHNEDLCDSIPLRARSGLQRIQRRAGTPYEQPEDILGTVPLGIPAYSMADGLMTPDHTEGWSSSSSSLNERGVATPAMLTTRRATRPMLDASGARRRIPAKYHCPHCHDSFTAAHSLTRHIAGHLGIKRFECSKLGCGKRFMNDSDRKRHEKSKKHAPESTLPRPEIEHSLFIPGISVEPPTDPHTEEMQWNQ</sequence>
<dbReference type="GO" id="GO:0000978">
    <property type="term" value="F:RNA polymerase II cis-regulatory region sequence-specific DNA binding"/>
    <property type="evidence" value="ECO:0007669"/>
    <property type="project" value="TreeGrafter"/>
</dbReference>
<evidence type="ECO:0000256" key="2">
    <source>
        <dbReference type="ARBA" id="ARBA00022737"/>
    </source>
</evidence>
<accession>A0A166EHN8</accession>
<dbReference type="SMART" id="SM00355">
    <property type="entry name" value="ZnF_C2H2"/>
    <property type="match status" value="4"/>
</dbReference>
<dbReference type="GO" id="GO:0005634">
    <property type="term" value="C:nucleus"/>
    <property type="evidence" value="ECO:0007669"/>
    <property type="project" value="TreeGrafter"/>
</dbReference>
<evidence type="ECO:0000256" key="1">
    <source>
        <dbReference type="ARBA" id="ARBA00022723"/>
    </source>
</evidence>
<dbReference type="AlphaFoldDB" id="A0A166EHN8"/>
<feature type="region of interest" description="Disordered" evidence="7">
    <location>
        <begin position="280"/>
        <end position="332"/>
    </location>
</feature>
<keyword evidence="1" id="KW-0479">Metal-binding</keyword>
<feature type="compositionally biased region" description="Basic residues" evidence="7">
    <location>
        <begin position="63"/>
        <end position="72"/>
    </location>
</feature>
<evidence type="ECO:0000313" key="10">
    <source>
        <dbReference type="Proteomes" id="UP000076532"/>
    </source>
</evidence>
<feature type="non-terminal residue" evidence="9">
    <location>
        <position position="332"/>
    </location>
</feature>
<dbReference type="GO" id="GO:0001228">
    <property type="term" value="F:DNA-binding transcription activator activity, RNA polymerase II-specific"/>
    <property type="evidence" value="ECO:0007669"/>
    <property type="project" value="TreeGrafter"/>
</dbReference>
<keyword evidence="5" id="KW-0539">Nucleus</keyword>
<dbReference type="Proteomes" id="UP000076532">
    <property type="component" value="Unassembled WGS sequence"/>
</dbReference>
<evidence type="ECO:0000259" key="8">
    <source>
        <dbReference type="PROSITE" id="PS50157"/>
    </source>
</evidence>
<proteinExistence type="predicted"/>
<evidence type="ECO:0000256" key="3">
    <source>
        <dbReference type="ARBA" id="ARBA00022771"/>
    </source>
</evidence>
<evidence type="ECO:0000313" key="9">
    <source>
        <dbReference type="EMBL" id="KZP15779.1"/>
    </source>
</evidence>
<dbReference type="PROSITE" id="PS00028">
    <property type="entry name" value="ZINC_FINGER_C2H2_1"/>
    <property type="match status" value="3"/>
</dbReference>
<keyword evidence="2" id="KW-0677">Repeat</keyword>
<keyword evidence="4" id="KW-0862">Zinc</keyword>
<evidence type="ECO:0000256" key="6">
    <source>
        <dbReference type="PROSITE-ProRule" id="PRU00042"/>
    </source>
</evidence>
<dbReference type="Gene3D" id="3.30.160.60">
    <property type="entry name" value="Classic Zinc Finger"/>
    <property type="match status" value="3"/>
</dbReference>
<feature type="region of interest" description="Disordered" evidence="7">
    <location>
        <begin position="59"/>
        <end position="84"/>
    </location>
</feature>
<dbReference type="OrthoDB" id="6077919at2759"/>
<feature type="domain" description="C2H2-type" evidence="8">
    <location>
        <begin position="241"/>
        <end position="268"/>
    </location>
</feature>
<dbReference type="InterPro" id="IPR013087">
    <property type="entry name" value="Znf_C2H2_type"/>
</dbReference>
<dbReference type="GO" id="GO:0008270">
    <property type="term" value="F:zinc ion binding"/>
    <property type="evidence" value="ECO:0007669"/>
    <property type="project" value="UniProtKB-KW"/>
</dbReference>
<feature type="compositionally biased region" description="Basic and acidic residues" evidence="7">
    <location>
        <begin position="321"/>
        <end position="332"/>
    </location>
</feature>
<keyword evidence="10" id="KW-1185">Reference proteome</keyword>
<dbReference type="InterPro" id="IPR036236">
    <property type="entry name" value="Znf_C2H2_sf"/>
</dbReference>
<protein>
    <recommendedName>
        <fullName evidence="8">C2H2-type domain-containing protein</fullName>
    </recommendedName>
</protein>